<evidence type="ECO:0000313" key="1">
    <source>
        <dbReference type="EMBL" id="SVB71920.1"/>
    </source>
</evidence>
<dbReference type="AlphaFoldDB" id="A0A382G9J2"/>
<proteinExistence type="predicted"/>
<dbReference type="EMBL" id="UINC01054338">
    <property type="protein sequence ID" value="SVB71920.1"/>
    <property type="molecule type" value="Genomic_DNA"/>
</dbReference>
<accession>A0A382G9J2</accession>
<organism evidence="1">
    <name type="scientific">marine metagenome</name>
    <dbReference type="NCBI Taxonomy" id="408172"/>
    <lineage>
        <taxon>unclassified sequences</taxon>
        <taxon>metagenomes</taxon>
        <taxon>ecological metagenomes</taxon>
    </lineage>
</organism>
<protein>
    <recommendedName>
        <fullName evidence="2">Transposase Helix-turn-helix domain-containing protein</fullName>
    </recommendedName>
</protein>
<reference evidence="1" key="1">
    <citation type="submission" date="2018-05" db="EMBL/GenBank/DDBJ databases">
        <authorList>
            <person name="Lanie J.A."/>
            <person name="Ng W.-L."/>
            <person name="Kazmierczak K.M."/>
            <person name="Andrzejewski T.M."/>
            <person name="Davidsen T.M."/>
            <person name="Wayne K.J."/>
            <person name="Tettelin H."/>
            <person name="Glass J.I."/>
            <person name="Rusch D."/>
            <person name="Podicherti R."/>
            <person name="Tsui H.-C.T."/>
            <person name="Winkler M.E."/>
        </authorList>
    </citation>
    <scope>NUCLEOTIDE SEQUENCE</scope>
</reference>
<evidence type="ECO:0008006" key="2">
    <source>
        <dbReference type="Google" id="ProtNLM"/>
    </source>
</evidence>
<gene>
    <name evidence="1" type="ORF">METZ01_LOCUS224774</name>
</gene>
<name>A0A382G9J2_9ZZZZ</name>
<sequence length="118" mass="13232">MSVAMLGVEYALTSDRTMKALTGLTRPEFRALVPAFGQALYDQALQRDPPRQRRPGGGGPATLKTAAAKLFFILIYVKCYPTFPPLTSLRCYMGCIAPGRIVGRRTCCRFWNKRWATR</sequence>